<feature type="region of interest" description="Disordered" evidence="1">
    <location>
        <begin position="196"/>
        <end position="253"/>
    </location>
</feature>
<dbReference type="AlphaFoldDB" id="A0A3S2PHW5"/>
<feature type="compositionally biased region" description="Polar residues" evidence="1">
    <location>
        <begin position="27"/>
        <end position="41"/>
    </location>
</feature>
<dbReference type="PANTHER" id="PTHR22741:SF10">
    <property type="entry name" value="COILED-COIL DOMAIN-CONTAINING PROTEIN CG32809"/>
    <property type="match status" value="1"/>
</dbReference>
<dbReference type="Gene3D" id="1.20.58.1540">
    <property type="entry name" value="Actin interacting protein 3, C-terminal domain"/>
    <property type="match status" value="1"/>
</dbReference>
<keyword evidence="3" id="KW-1185">Reference proteome</keyword>
<reference evidence="2 3" key="1">
    <citation type="submission" date="2018-11" db="EMBL/GenBank/DDBJ databases">
        <authorList>
            <person name="Lopez-Roques C."/>
            <person name="Donnadieu C."/>
            <person name="Bouchez O."/>
            <person name="Klopp C."/>
            <person name="Cabau C."/>
            <person name="Zahm M."/>
        </authorList>
    </citation>
    <scope>NUCLEOTIDE SEQUENCE [LARGE SCALE GENOMIC DNA]</scope>
    <source>
        <strain evidence="2">RS831</strain>
        <tissue evidence="2">Whole body</tissue>
    </source>
</reference>
<evidence type="ECO:0000313" key="2">
    <source>
        <dbReference type="EMBL" id="RVE61400.1"/>
    </source>
</evidence>
<reference evidence="2 3" key="2">
    <citation type="submission" date="2019-01" db="EMBL/GenBank/DDBJ databases">
        <title>A chromosome length genome reference of the Java medaka (oryzias javanicus).</title>
        <authorList>
            <person name="Herpin A."/>
            <person name="Takehana Y."/>
            <person name="Naruse K."/>
            <person name="Ansai S."/>
            <person name="Kawaguchi M."/>
        </authorList>
    </citation>
    <scope>NUCLEOTIDE SEQUENCE [LARGE SCALE GENOMIC DNA]</scope>
    <source>
        <strain evidence="2">RS831</strain>
        <tissue evidence="2">Whole body</tissue>
    </source>
</reference>
<dbReference type="GO" id="GO:0005737">
    <property type="term" value="C:cytoplasm"/>
    <property type="evidence" value="ECO:0007669"/>
    <property type="project" value="TreeGrafter"/>
</dbReference>
<sequence>MDPCRSSQSGWLAFSSVRHSQVRKQKSNSVLQEKPLQSSEGVSVDQEPPASERMWDGEVPVPFRRGCPTRASLPASHWSSHQAERLLDVLYLQYGQRTMQVKMPAEIHSLDSVHALFATTFPHLTIQMLQSPDMGIYIKDINHDVYYDLNDIRNIKPHSCLKAYHKDNRQIYHPVSRFDDGKISREVLYGNHSPLHNQTLQGSMSPPVVRSMPSSPSRRTFNGRGTGGRRGMLQSGSSTLPRESFSRGGQSSTSVILERRDVMPDEEPNHKNRAMLHYGDGGLAYPQSCPSIRYNTTGRGSMTSQWGAPPADPVDVSVRGIPMGLPQYRASVKPLMDHGAAGIDHLHRQKCREYGDTPFPPQGFRTPPMSPHRTNELRMTEEQVCGGWGPMSPEVSSIPCFLRRESDFATADIMSRSRGGFSSSPPSVFVDNPQAPPRGFGTTNAYSEKMSAMERQIANLTGLVHHALSVGSEDPRLNEAAGFGERQKSVTYVRSEAGFAVDSGFSEQNFNNKRLVLLSETRHPAALVKNPDLNRLAFPAHLSGNGLRQGLTSAKKQIAELRLQLGKLRSTQLSNMETIKSMLRTTYQEIVVLLSDRLTKHQSRAMMEVDWLHYLDNEEKLLTQLCDLEKYIQRLQSSSSTQGQPAVTLSDVEKAVVSLRELGEAVASLKNKFPEVQRKLKPVLTLELEAVRFLKEEPQKLESMLKRVQALAATLGSLSGLVSGSSRSAIADPLKQGPPRTYSPHSSPTLQPRCSVKVLPFFVNLTGSASPNTVRRVSSEASEVCPIRHDHNTSFAPSLRPDPFAVTQAASGNLPEELCDNLKRNG</sequence>
<feature type="region of interest" description="Disordered" evidence="1">
    <location>
        <begin position="417"/>
        <end position="438"/>
    </location>
</feature>
<feature type="compositionally biased region" description="Low complexity" evidence="1">
    <location>
        <begin position="203"/>
        <end position="223"/>
    </location>
</feature>
<organism evidence="2 3">
    <name type="scientific">Oryzias javanicus</name>
    <name type="common">Javanese ricefish</name>
    <name type="synonym">Aplocheilus javanicus</name>
    <dbReference type="NCBI Taxonomy" id="123683"/>
    <lineage>
        <taxon>Eukaryota</taxon>
        <taxon>Metazoa</taxon>
        <taxon>Chordata</taxon>
        <taxon>Craniata</taxon>
        <taxon>Vertebrata</taxon>
        <taxon>Euteleostomi</taxon>
        <taxon>Actinopterygii</taxon>
        <taxon>Neopterygii</taxon>
        <taxon>Teleostei</taxon>
        <taxon>Neoteleostei</taxon>
        <taxon>Acanthomorphata</taxon>
        <taxon>Ovalentaria</taxon>
        <taxon>Atherinomorphae</taxon>
        <taxon>Beloniformes</taxon>
        <taxon>Adrianichthyidae</taxon>
        <taxon>Oryziinae</taxon>
        <taxon>Oryzias</taxon>
    </lineage>
</organism>
<evidence type="ECO:0000313" key="3">
    <source>
        <dbReference type="Proteomes" id="UP000283210"/>
    </source>
</evidence>
<dbReference type="Proteomes" id="UP000283210">
    <property type="component" value="Chromosome 17"/>
</dbReference>
<dbReference type="InterPro" id="IPR051825">
    <property type="entry name" value="SRCIN1"/>
</dbReference>
<feature type="compositionally biased region" description="Low complexity" evidence="1">
    <location>
        <begin position="417"/>
        <end position="430"/>
    </location>
</feature>
<dbReference type="OrthoDB" id="6022652at2759"/>
<dbReference type="PANTHER" id="PTHR22741">
    <property type="entry name" value="P140CAP/SNIP-RELATED"/>
    <property type="match status" value="1"/>
</dbReference>
<feature type="region of interest" description="Disordered" evidence="1">
    <location>
        <begin position="729"/>
        <end position="750"/>
    </location>
</feature>
<evidence type="ECO:0000256" key="1">
    <source>
        <dbReference type="SAM" id="MobiDB-lite"/>
    </source>
</evidence>
<accession>A0A3S2PHW5</accession>
<name>A0A3S2PHW5_ORYJA</name>
<dbReference type="EMBL" id="CM012453">
    <property type="protein sequence ID" value="RVE61400.1"/>
    <property type="molecule type" value="Genomic_DNA"/>
</dbReference>
<evidence type="ECO:0008006" key="4">
    <source>
        <dbReference type="Google" id="ProtNLM"/>
    </source>
</evidence>
<feature type="compositionally biased region" description="Polar residues" evidence="1">
    <location>
        <begin position="234"/>
        <end position="253"/>
    </location>
</feature>
<protein>
    <recommendedName>
        <fullName evidence="4">Actin interacting protein 3-like C-terminal domain-containing protein</fullName>
    </recommendedName>
</protein>
<proteinExistence type="predicted"/>
<feature type="region of interest" description="Disordered" evidence="1">
    <location>
        <begin position="18"/>
        <end position="59"/>
    </location>
</feature>
<gene>
    <name evidence="2" type="ORF">OJAV_G00170250</name>
</gene>